<dbReference type="PANTHER" id="PTHR12736:SF7">
    <property type="entry name" value="LANC-LIKE PROTEIN 3"/>
    <property type="match status" value="1"/>
</dbReference>
<gene>
    <name evidence="2" type="ORF">HDF17_000111</name>
</gene>
<dbReference type="PANTHER" id="PTHR12736">
    <property type="entry name" value="LANC-LIKE PROTEIN"/>
    <property type="match status" value="1"/>
</dbReference>
<keyword evidence="1" id="KW-0479">Metal-binding</keyword>
<evidence type="ECO:0000313" key="2">
    <source>
        <dbReference type="EMBL" id="NYF77824.1"/>
    </source>
</evidence>
<keyword evidence="3" id="KW-1185">Reference proteome</keyword>
<dbReference type="Proteomes" id="UP000589520">
    <property type="component" value="Unassembled WGS sequence"/>
</dbReference>
<accession>A0A7Y9PDE8</accession>
<dbReference type="GO" id="GO:0005975">
    <property type="term" value="P:carbohydrate metabolic process"/>
    <property type="evidence" value="ECO:0007669"/>
    <property type="project" value="InterPro"/>
</dbReference>
<dbReference type="InterPro" id="IPR012341">
    <property type="entry name" value="6hp_glycosidase-like_sf"/>
</dbReference>
<dbReference type="CDD" id="cd04434">
    <property type="entry name" value="LanC_like"/>
    <property type="match status" value="1"/>
</dbReference>
<reference evidence="2 3" key="1">
    <citation type="submission" date="2020-07" db="EMBL/GenBank/DDBJ databases">
        <title>Genomic Encyclopedia of Type Strains, Phase IV (KMG-V): Genome sequencing to study the core and pangenomes of soil and plant-associated prokaryotes.</title>
        <authorList>
            <person name="Whitman W."/>
        </authorList>
    </citation>
    <scope>NUCLEOTIDE SEQUENCE [LARGE SCALE GENOMIC DNA]</scope>
    <source>
        <strain evidence="2 3">X4EP2</strain>
    </source>
</reference>
<feature type="binding site" evidence="1">
    <location>
        <position position="384"/>
    </location>
    <ligand>
        <name>Zn(2+)</name>
        <dbReference type="ChEBI" id="CHEBI:29105"/>
    </ligand>
</feature>
<protein>
    <submittedName>
        <fullName evidence="2">Lantibiotic modifying enzyme</fullName>
    </submittedName>
</protein>
<dbReference type="EMBL" id="JACCCW010000001">
    <property type="protein sequence ID" value="NYF77824.1"/>
    <property type="molecule type" value="Genomic_DNA"/>
</dbReference>
<dbReference type="SUPFAM" id="SSF158745">
    <property type="entry name" value="LanC-like"/>
    <property type="match status" value="1"/>
</dbReference>
<dbReference type="AlphaFoldDB" id="A0A7Y9PDE8"/>
<dbReference type="GO" id="GO:0046872">
    <property type="term" value="F:metal ion binding"/>
    <property type="evidence" value="ECO:0007669"/>
    <property type="project" value="UniProtKB-KW"/>
</dbReference>
<sequence length="506" mass="55000">MFADLYSRPLKVSRRVFLQTSALGVAAGTPLVSWGGTVDSKAPIGSSKKEFLEGALEAGRWIRSAQKDSAQGRYWLPEPDSPEKATTVSPINGVYSGSAGIVLFFLQLAKATGDSSYLEDVRTGADYLVETWPNLAAEKERLPGTNLSFYNGLSGVAFVLTETWKTTGDPRYRQAALLATQALVNAANRSGSGVAWSESPGIIADGSVILYLLYAARAFGREDYRNLAAAGGRHLLELAEPQSPAGVRWKGVRPSLLGLPEDTYFPNFELGTAGVAYVLARLYEETGESHFLESAKQGAIHLQQIATTSGTGALIPYRYPDLPDVYYLGFCHGPAGTARLFYQLYKVTKDKAYLGWTETLARGVMNSGIPANQTSGFWNVVCQCCGSAGVTEFFLGLWAATGNREYFVFANHLADQILSRQTNFDGKGYRWYQAWTRVKPWEVTAETGYSIGAAGVGTALLHSFLAQAGRYDTIALPDNPFPYRRDENANVQSAAVDFSDLNQLSP</sequence>
<dbReference type="SMART" id="SM01260">
    <property type="entry name" value="LANC_like"/>
    <property type="match status" value="1"/>
</dbReference>
<name>A0A7Y9PDE8_9BACT</name>
<dbReference type="Gene3D" id="1.50.10.10">
    <property type="match status" value="2"/>
</dbReference>
<organism evidence="2 3">
    <name type="scientific">Granulicella arctica</name>
    <dbReference type="NCBI Taxonomy" id="940613"/>
    <lineage>
        <taxon>Bacteria</taxon>
        <taxon>Pseudomonadati</taxon>
        <taxon>Acidobacteriota</taxon>
        <taxon>Terriglobia</taxon>
        <taxon>Terriglobales</taxon>
        <taxon>Acidobacteriaceae</taxon>
        <taxon>Granulicella</taxon>
    </lineage>
</organism>
<evidence type="ECO:0000256" key="1">
    <source>
        <dbReference type="PIRSR" id="PIRSR607822-1"/>
    </source>
</evidence>
<dbReference type="GO" id="GO:0005886">
    <property type="term" value="C:plasma membrane"/>
    <property type="evidence" value="ECO:0007669"/>
    <property type="project" value="TreeGrafter"/>
</dbReference>
<proteinExistence type="predicted"/>
<dbReference type="InterPro" id="IPR007822">
    <property type="entry name" value="LANC-like"/>
</dbReference>
<feature type="binding site" evidence="1">
    <location>
        <position position="331"/>
    </location>
    <ligand>
        <name>Zn(2+)</name>
        <dbReference type="ChEBI" id="CHEBI:29105"/>
    </ligand>
</feature>
<keyword evidence="1" id="KW-0862">Zinc</keyword>
<comment type="caution">
    <text evidence="2">The sequence shown here is derived from an EMBL/GenBank/DDBJ whole genome shotgun (WGS) entry which is preliminary data.</text>
</comment>
<dbReference type="GO" id="GO:0031179">
    <property type="term" value="P:peptide modification"/>
    <property type="evidence" value="ECO:0007669"/>
    <property type="project" value="InterPro"/>
</dbReference>
<evidence type="ECO:0000313" key="3">
    <source>
        <dbReference type="Proteomes" id="UP000589520"/>
    </source>
</evidence>
<dbReference type="RefSeq" id="WP_179486721.1">
    <property type="nucleotide sequence ID" value="NZ_JACCCW010000001.1"/>
</dbReference>
<dbReference type="Pfam" id="PF05147">
    <property type="entry name" value="LANC_like"/>
    <property type="match status" value="1"/>
</dbReference>